<protein>
    <submittedName>
        <fullName evidence="12">OmpA/MotB domain-containing protein</fullName>
    </submittedName>
</protein>
<feature type="region of interest" description="Disordered" evidence="10">
    <location>
        <begin position="28"/>
        <end position="192"/>
    </location>
</feature>
<proteinExistence type="predicted"/>
<keyword evidence="9" id="KW-0175">Coiled coil</keyword>
<dbReference type="Gene3D" id="3.30.1300.30">
    <property type="entry name" value="GSPII I/J protein-like"/>
    <property type="match status" value="1"/>
</dbReference>
<dbReference type="Gene3D" id="3.30.1330.60">
    <property type="entry name" value="OmpA-like domain"/>
    <property type="match status" value="1"/>
</dbReference>
<dbReference type="RefSeq" id="WP_156682938.1">
    <property type="nucleotide sequence ID" value="NZ_CABWIB010000001.1"/>
</dbReference>
<dbReference type="Pfam" id="PF00691">
    <property type="entry name" value="OmpA"/>
    <property type="match status" value="1"/>
</dbReference>
<evidence type="ECO:0000256" key="10">
    <source>
        <dbReference type="SAM" id="MobiDB-lite"/>
    </source>
</evidence>
<dbReference type="PROSITE" id="PS51123">
    <property type="entry name" value="OMPA_2"/>
    <property type="match status" value="1"/>
</dbReference>
<keyword evidence="13" id="KW-1185">Reference proteome</keyword>
<keyword evidence="6 8" id="KW-0472">Membrane</keyword>
<dbReference type="SUPFAM" id="SSF54523">
    <property type="entry name" value="Pili subunits"/>
    <property type="match status" value="1"/>
</dbReference>
<keyword evidence="7" id="KW-0998">Cell outer membrane</keyword>
<keyword evidence="5" id="KW-0732">Signal</keyword>
<feature type="coiled-coil region" evidence="9">
    <location>
        <begin position="307"/>
        <end position="334"/>
    </location>
</feature>
<evidence type="ECO:0000256" key="7">
    <source>
        <dbReference type="ARBA" id="ARBA00023237"/>
    </source>
</evidence>
<evidence type="ECO:0000256" key="4">
    <source>
        <dbReference type="ARBA" id="ARBA00022692"/>
    </source>
</evidence>
<feature type="compositionally biased region" description="Acidic residues" evidence="10">
    <location>
        <begin position="53"/>
        <end position="70"/>
    </location>
</feature>
<comment type="subcellular location">
    <subcellularLocation>
        <location evidence="2">Cell outer membrane</location>
    </subcellularLocation>
    <subcellularLocation>
        <location evidence="1">Cell surface</location>
    </subcellularLocation>
</comment>
<evidence type="ECO:0000256" key="3">
    <source>
        <dbReference type="ARBA" id="ARBA00022452"/>
    </source>
</evidence>
<keyword evidence="3" id="KW-1134">Transmembrane beta strand</keyword>
<evidence type="ECO:0000256" key="1">
    <source>
        <dbReference type="ARBA" id="ARBA00004241"/>
    </source>
</evidence>
<evidence type="ECO:0000256" key="6">
    <source>
        <dbReference type="ARBA" id="ARBA00023136"/>
    </source>
</evidence>
<feature type="compositionally biased region" description="Low complexity" evidence="10">
    <location>
        <begin position="85"/>
        <end position="95"/>
    </location>
</feature>
<evidence type="ECO:0000259" key="11">
    <source>
        <dbReference type="PROSITE" id="PS51123"/>
    </source>
</evidence>
<dbReference type="Pfam" id="PF03895">
    <property type="entry name" value="YadA_anchor"/>
    <property type="match status" value="1"/>
</dbReference>
<evidence type="ECO:0000256" key="5">
    <source>
        <dbReference type="ARBA" id="ARBA00022729"/>
    </source>
</evidence>
<dbReference type="EMBL" id="CABWIB010000001">
    <property type="protein sequence ID" value="VWL84888.1"/>
    <property type="molecule type" value="Genomic_DNA"/>
</dbReference>
<evidence type="ECO:0000256" key="8">
    <source>
        <dbReference type="PROSITE-ProRule" id="PRU00473"/>
    </source>
</evidence>
<accession>A0A6I8M9E1</accession>
<evidence type="ECO:0000256" key="2">
    <source>
        <dbReference type="ARBA" id="ARBA00004442"/>
    </source>
</evidence>
<dbReference type="Proteomes" id="UP000419017">
    <property type="component" value="Unassembled WGS sequence"/>
</dbReference>
<gene>
    <name evidence="12" type="ORF">OMES3154_00145</name>
</gene>
<dbReference type="SUPFAM" id="SSF103088">
    <property type="entry name" value="OmpA-like"/>
    <property type="match status" value="1"/>
</dbReference>
<evidence type="ECO:0000313" key="12">
    <source>
        <dbReference type="EMBL" id="VWL84888.1"/>
    </source>
</evidence>
<sequence>MKNKIKRWSVLILSILITLASSILVYGEAQDSTPSPSAPPGPPPAPPGPPPAPEDEEDEEDENEDGDEGSGTDTTPPTPEDPKKPGGTTPEDPTTPGGPNPENPKKPGGTTPEGPKKPGGTTPEDPNTGGTTPEDPKKPGGTTPEDPNTGGSTPEDPKKPGGTTPEDPNTGGTTPEDPTTPVTASILTGTDLPEGKVMLKHLAKEVKDRIEKSEKNSGGITSSIAVANIPQVSMDRRFSVGAGVSYYDRNGAIAVGISGQDKDHIVIYKAAVGTSFKGDFNVGAGLNVNFGKIGNKKDDLKALYAKINSVGDKINNLKIKNRELKLRLSKKAIKYIISNFDLDHSELKGLVELINTNYANGTVEITGFTDRAYTEEYNLDLGLKRAKTVKEMLMNLGLSKDIKILIRSDAFNEITDGNASDLRRVEIKISDTVIY</sequence>
<dbReference type="InterPro" id="IPR045584">
    <property type="entry name" value="Pilin-like"/>
</dbReference>
<dbReference type="PRINTS" id="PR01021">
    <property type="entry name" value="OMPADOMAIN"/>
</dbReference>
<feature type="compositionally biased region" description="Low complexity" evidence="10">
    <location>
        <begin position="167"/>
        <end position="183"/>
    </location>
</feature>
<dbReference type="InterPro" id="IPR005594">
    <property type="entry name" value="YadA_C"/>
</dbReference>
<feature type="domain" description="OmpA-like" evidence="11">
    <location>
        <begin position="322"/>
        <end position="433"/>
    </location>
</feature>
<evidence type="ECO:0000256" key="9">
    <source>
        <dbReference type="SAM" id="Coils"/>
    </source>
</evidence>
<keyword evidence="4" id="KW-0812">Transmembrane</keyword>
<feature type="compositionally biased region" description="Pro residues" evidence="10">
    <location>
        <begin position="36"/>
        <end position="52"/>
    </location>
</feature>
<feature type="compositionally biased region" description="Low complexity" evidence="10">
    <location>
        <begin position="106"/>
        <end position="124"/>
    </location>
</feature>
<reference evidence="12 13" key="1">
    <citation type="submission" date="2019-10" db="EMBL/GenBank/DDBJ databases">
        <authorList>
            <person name="Blom J."/>
        </authorList>
    </citation>
    <scope>NUCLEOTIDE SEQUENCE [LARGE SCALE GENOMIC DNA]</scope>
    <source>
        <strain evidence="12 13">ES3154-GLU</strain>
    </source>
</reference>
<name>A0A6I8M9E1_9FUSO</name>
<dbReference type="GO" id="GO:0009986">
    <property type="term" value="C:cell surface"/>
    <property type="evidence" value="ECO:0007669"/>
    <property type="project" value="UniProtKB-SubCell"/>
</dbReference>
<dbReference type="AlphaFoldDB" id="A0A6I8M9E1"/>
<dbReference type="GO" id="GO:0009279">
    <property type="term" value="C:cell outer membrane"/>
    <property type="evidence" value="ECO:0007669"/>
    <property type="project" value="UniProtKB-SubCell"/>
</dbReference>
<dbReference type="InterPro" id="IPR036737">
    <property type="entry name" value="OmpA-like_sf"/>
</dbReference>
<dbReference type="InterPro" id="IPR006665">
    <property type="entry name" value="OmpA-like"/>
</dbReference>
<dbReference type="InterPro" id="IPR006664">
    <property type="entry name" value="OMP_bac"/>
</dbReference>
<organism evidence="12 13">
    <name type="scientific">Oceanivirga miroungae</name>
    <dbReference type="NCBI Taxonomy" id="1130046"/>
    <lineage>
        <taxon>Bacteria</taxon>
        <taxon>Fusobacteriati</taxon>
        <taxon>Fusobacteriota</taxon>
        <taxon>Fusobacteriia</taxon>
        <taxon>Fusobacteriales</taxon>
        <taxon>Leptotrichiaceae</taxon>
        <taxon>Oceanivirga</taxon>
    </lineage>
</organism>
<evidence type="ECO:0000313" key="13">
    <source>
        <dbReference type="Proteomes" id="UP000419017"/>
    </source>
</evidence>